<dbReference type="InterPro" id="IPR005025">
    <property type="entry name" value="FMN_Rdtase-like_dom"/>
</dbReference>
<evidence type="ECO:0000313" key="2">
    <source>
        <dbReference type="EMBL" id="MBL0766278.1"/>
    </source>
</evidence>
<feature type="domain" description="NADPH-dependent FMN reductase-like" evidence="1">
    <location>
        <begin position="22"/>
        <end position="148"/>
    </location>
</feature>
<accession>A0A937DHT7</accession>
<evidence type="ECO:0000313" key="3">
    <source>
        <dbReference type="Proteomes" id="UP000642920"/>
    </source>
</evidence>
<dbReference type="AlphaFoldDB" id="A0A937DHT7"/>
<evidence type="ECO:0000259" key="1">
    <source>
        <dbReference type="Pfam" id="PF03358"/>
    </source>
</evidence>
<comment type="caution">
    <text evidence="2">The sequence shown here is derived from an EMBL/GenBank/DDBJ whole genome shotgun (WGS) entry which is preliminary data.</text>
</comment>
<dbReference type="Pfam" id="PF03358">
    <property type="entry name" value="FMN_red"/>
    <property type="match status" value="1"/>
</dbReference>
<dbReference type="EMBL" id="JAERQG010000003">
    <property type="protein sequence ID" value="MBL0766278.1"/>
    <property type="molecule type" value="Genomic_DNA"/>
</dbReference>
<name>A0A937DHT7_9BACT</name>
<gene>
    <name evidence="2" type="ORF">JKP34_13505</name>
</gene>
<dbReference type="Proteomes" id="UP000642920">
    <property type="component" value="Unassembled WGS sequence"/>
</dbReference>
<keyword evidence="3" id="KW-1185">Reference proteome</keyword>
<protein>
    <submittedName>
        <fullName evidence="2">Flavodoxin family protein</fullName>
    </submittedName>
</protein>
<dbReference type="Gene3D" id="3.40.50.360">
    <property type="match status" value="1"/>
</dbReference>
<dbReference type="GO" id="GO:0016491">
    <property type="term" value="F:oxidoreductase activity"/>
    <property type="evidence" value="ECO:0007669"/>
    <property type="project" value="InterPro"/>
</dbReference>
<dbReference type="SUPFAM" id="SSF52218">
    <property type="entry name" value="Flavoproteins"/>
    <property type="match status" value="1"/>
</dbReference>
<reference evidence="2" key="1">
    <citation type="submission" date="2021-01" db="EMBL/GenBank/DDBJ databases">
        <title>Marivirga sp. nov., isolated from intertidal surface sediments.</title>
        <authorList>
            <person name="Zhang M."/>
        </authorList>
    </citation>
    <scope>NUCLEOTIDE SEQUENCE</scope>
    <source>
        <strain evidence="2">SM1354</strain>
    </source>
</reference>
<proteinExistence type="predicted"/>
<sequence>MRSMDFSNIKAVFVNCTLKKSPQKSHTAELFKLSKHIMEKENVHVDEIRLIDHDVASGIYPDMTEHGWDKDEWPELFEKIIAADILIIGTPIWLGEKSSEAQKLIERLYSMSGKTNDKGQYIYYGKVGGCIITGNEDGVKHCAMGILYSLQHVGYSIPPQADSGWIGEVGPGPSYGDEEWAGEKLNAPAGFQSDFTNKNTTFMTYNLLHLAYTLKNQGGYPAYGNSNKDWQNGNKWGFENPEYR</sequence>
<organism evidence="2 3">
    <name type="scientific">Marivirga atlantica</name>
    <dbReference type="NCBI Taxonomy" id="1548457"/>
    <lineage>
        <taxon>Bacteria</taxon>
        <taxon>Pseudomonadati</taxon>
        <taxon>Bacteroidota</taxon>
        <taxon>Cytophagia</taxon>
        <taxon>Cytophagales</taxon>
        <taxon>Marivirgaceae</taxon>
        <taxon>Marivirga</taxon>
    </lineage>
</organism>
<dbReference type="InterPro" id="IPR029039">
    <property type="entry name" value="Flavoprotein-like_sf"/>
</dbReference>